<dbReference type="EMBL" id="JBHTMP010000043">
    <property type="protein sequence ID" value="MFD1324170.1"/>
    <property type="molecule type" value="Genomic_DNA"/>
</dbReference>
<name>A0ABW3YL35_9ACTN</name>
<gene>
    <name evidence="1" type="ORF">ACFQ4H_24080</name>
</gene>
<keyword evidence="2" id="KW-1185">Reference proteome</keyword>
<dbReference type="Proteomes" id="UP001597260">
    <property type="component" value="Unassembled WGS sequence"/>
</dbReference>
<evidence type="ECO:0000313" key="1">
    <source>
        <dbReference type="EMBL" id="MFD1324170.1"/>
    </source>
</evidence>
<accession>A0ABW3YL35</accession>
<organism evidence="1 2">
    <name type="scientific">Micromonospora sonneratiae</name>
    <dbReference type="NCBI Taxonomy" id="1184706"/>
    <lineage>
        <taxon>Bacteria</taxon>
        <taxon>Bacillati</taxon>
        <taxon>Actinomycetota</taxon>
        <taxon>Actinomycetes</taxon>
        <taxon>Micromonosporales</taxon>
        <taxon>Micromonosporaceae</taxon>
        <taxon>Micromonospora</taxon>
    </lineage>
</organism>
<reference evidence="2" key="1">
    <citation type="journal article" date="2019" name="Int. J. Syst. Evol. Microbiol.">
        <title>The Global Catalogue of Microorganisms (GCM) 10K type strain sequencing project: providing services to taxonomists for standard genome sequencing and annotation.</title>
        <authorList>
            <consortium name="The Broad Institute Genomics Platform"/>
            <consortium name="The Broad Institute Genome Sequencing Center for Infectious Disease"/>
            <person name="Wu L."/>
            <person name="Ma J."/>
        </authorList>
    </citation>
    <scope>NUCLEOTIDE SEQUENCE [LARGE SCALE GENOMIC DNA]</scope>
    <source>
        <strain evidence="2">JCM 31037</strain>
    </source>
</reference>
<dbReference type="RefSeq" id="WP_377574361.1">
    <property type="nucleotide sequence ID" value="NZ_JBHTMP010000043.1"/>
</dbReference>
<evidence type="ECO:0000313" key="2">
    <source>
        <dbReference type="Proteomes" id="UP001597260"/>
    </source>
</evidence>
<protein>
    <recommendedName>
        <fullName evidence="3">Circularly permuted ATP-grasp type 2</fullName>
    </recommendedName>
</protein>
<sequence length="454" mass="50041">MATFEHIGTTRLSGHPWFGRHHLTPAAPVDTIRQMLRHELRDTGWPYQRVLPAAPMAIPRTSYAEVFRASAALVELLRRTALETAPTTEGRLAAYRMPESENQLFMRDAVIEERYPDCVVRPDLVIGPTGPRFLEFNVSGALGGVVETHSRLEVWRRLHADEEGRTLFSSPSPFAVRAEMFRSLCAELALAPRVAIVGSAQVEGVENRYFQIEADYYNNHGLTARFFEPEELSEAWDRAPHLRYPVGLRNFTIPDWLDVGLDTTPVQEALDNGCLLVGTQTSTFMHSKLTMGLLSEGRPWMSTADRALVDRYVPWTRILSDRRTAREGQEVELLPFVVKNRDLLVLKAGLGESGKQVVIGREVDQAAWESAVGAAVVDGTSVVQDFVPPQTCQVSLIADGADEAHDVEVAPVLGPLLFGGRPAGLFCRFYGDGSAGIVSVRAGTSSSDNCMVAI</sequence>
<evidence type="ECO:0008006" key="3">
    <source>
        <dbReference type="Google" id="ProtNLM"/>
    </source>
</evidence>
<comment type="caution">
    <text evidence="1">The sequence shown here is derived from an EMBL/GenBank/DDBJ whole genome shotgun (WGS) entry which is preliminary data.</text>
</comment>
<dbReference type="SUPFAM" id="SSF56059">
    <property type="entry name" value="Glutathione synthetase ATP-binding domain-like"/>
    <property type="match status" value="1"/>
</dbReference>
<proteinExistence type="predicted"/>